<dbReference type="AlphaFoldDB" id="A0A1H9PNW5"/>
<dbReference type="OrthoDB" id="31158at2"/>
<dbReference type="PANTHER" id="PTHR22946:SF9">
    <property type="entry name" value="POLYKETIDE TRANSFERASE AF380"/>
    <property type="match status" value="1"/>
</dbReference>
<dbReference type="SUPFAM" id="SSF53474">
    <property type="entry name" value="alpha/beta-Hydrolases"/>
    <property type="match status" value="1"/>
</dbReference>
<dbReference type="PANTHER" id="PTHR22946">
    <property type="entry name" value="DIENELACTONE HYDROLASE DOMAIN-CONTAINING PROTEIN-RELATED"/>
    <property type="match status" value="1"/>
</dbReference>
<keyword evidence="1" id="KW-0378">Hydrolase</keyword>
<reference evidence="3 4" key="1">
    <citation type="submission" date="2016-10" db="EMBL/GenBank/DDBJ databases">
        <authorList>
            <person name="de Groot N.N."/>
        </authorList>
    </citation>
    <scope>NUCLEOTIDE SEQUENCE [LARGE SCALE GENOMIC DNA]</scope>
    <source>
        <strain evidence="3 4">DSM 13760</strain>
    </source>
</reference>
<evidence type="ECO:0000256" key="1">
    <source>
        <dbReference type="ARBA" id="ARBA00022801"/>
    </source>
</evidence>
<dbReference type="RefSeq" id="WP_092649205.1">
    <property type="nucleotide sequence ID" value="NZ_FOHA01000001.1"/>
</dbReference>
<evidence type="ECO:0000313" key="3">
    <source>
        <dbReference type="EMBL" id="SER49868.1"/>
    </source>
</evidence>
<dbReference type="GO" id="GO:0008236">
    <property type="term" value="F:serine-type peptidase activity"/>
    <property type="evidence" value="ECO:0007669"/>
    <property type="project" value="InterPro"/>
</dbReference>
<dbReference type="InterPro" id="IPR029058">
    <property type="entry name" value="AB_hydrolase_fold"/>
</dbReference>
<dbReference type="EMBL" id="FOHA01000001">
    <property type="protein sequence ID" value="SER49868.1"/>
    <property type="molecule type" value="Genomic_DNA"/>
</dbReference>
<evidence type="ECO:0000313" key="4">
    <source>
        <dbReference type="Proteomes" id="UP000198948"/>
    </source>
</evidence>
<organism evidence="3 4">
    <name type="scientific">Isobaculum melis</name>
    <dbReference type="NCBI Taxonomy" id="142588"/>
    <lineage>
        <taxon>Bacteria</taxon>
        <taxon>Bacillati</taxon>
        <taxon>Bacillota</taxon>
        <taxon>Bacilli</taxon>
        <taxon>Lactobacillales</taxon>
        <taxon>Carnobacteriaceae</taxon>
        <taxon>Isobaculum</taxon>
    </lineage>
</organism>
<evidence type="ECO:0000259" key="2">
    <source>
        <dbReference type="Pfam" id="PF00326"/>
    </source>
</evidence>
<dbReference type="GO" id="GO:0006508">
    <property type="term" value="P:proteolysis"/>
    <property type="evidence" value="ECO:0007669"/>
    <property type="project" value="InterPro"/>
</dbReference>
<dbReference type="GO" id="GO:0052689">
    <property type="term" value="F:carboxylic ester hydrolase activity"/>
    <property type="evidence" value="ECO:0007669"/>
    <property type="project" value="UniProtKB-ARBA"/>
</dbReference>
<name>A0A1H9PNW5_9LACT</name>
<keyword evidence="4" id="KW-1185">Reference proteome</keyword>
<proteinExistence type="predicted"/>
<dbReference type="STRING" id="142588.SAMN04488559_10142"/>
<gene>
    <name evidence="3" type="ORF">SAMN04488559_10142</name>
</gene>
<feature type="domain" description="Peptidase S9 prolyl oligopeptidase catalytic" evidence="2">
    <location>
        <begin position="88"/>
        <end position="251"/>
    </location>
</feature>
<sequence length="251" mass="28359">MKMMIRKRSINDIPILEVVPKDLANQALPLIILYHGWRNRKELMLTHGRKLAAHGFRVILPDAMHHGERKSVKISSIPSMTFWSSIQYNIAEFTTILNYFAKHDWLLERQIGVGGYSMGGITTAALLSNHPEIKVAASIMGTPAPAAYVKLMFQTVTERGGTFSKDLPLVLSWIPQFDLSLKPETIAGRPVLFWHGTEDPKIPYQQVADFESQIKNEAFAEQTIFLTGQEEGHLVTIDLMDEVTDFFAKHL</sequence>
<dbReference type="Pfam" id="PF00326">
    <property type="entry name" value="Peptidase_S9"/>
    <property type="match status" value="1"/>
</dbReference>
<dbReference type="InterPro" id="IPR050261">
    <property type="entry name" value="FrsA_esterase"/>
</dbReference>
<accession>A0A1H9PNW5</accession>
<dbReference type="Gene3D" id="3.40.50.1820">
    <property type="entry name" value="alpha/beta hydrolase"/>
    <property type="match status" value="1"/>
</dbReference>
<dbReference type="InterPro" id="IPR001375">
    <property type="entry name" value="Peptidase_S9_cat"/>
</dbReference>
<dbReference type="Proteomes" id="UP000198948">
    <property type="component" value="Unassembled WGS sequence"/>
</dbReference>
<protein>
    <recommendedName>
        <fullName evidence="2">Peptidase S9 prolyl oligopeptidase catalytic domain-containing protein</fullName>
    </recommendedName>
</protein>